<evidence type="ECO:0000313" key="2">
    <source>
        <dbReference type="Proteomes" id="UP000198569"/>
    </source>
</evidence>
<accession>A0A1H3BLS9</accession>
<name>A0A1H3BLS9_9FLAO</name>
<proteinExistence type="predicted"/>
<gene>
    <name evidence="1" type="ORF">SAMN05444338_11041</name>
</gene>
<dbReference type="EMBL" id="FNMV01000010">
    <property type="protein sequence ID" value="SDX42294.1"/>
    <property type="molecule type" value="Genomic_DNA"/>
</dbReference>
<sequence length="758" mass="89553">MSAKKFIIDQLKTLDKPEFDKIVKVYLKEIYNKKRIINTDGKGDVGMDIKIFDFGDEKAQYQLTVQESNSKSKLTALKKKIIEDLDKACLNYKKYGYSNKLFFFYSKELTNQQIREFEKEALNRDIYLTFIEAKVIAEDAENSSDLKRAIFDINDLENIIKESKIFPNSDKNLIMDLVSFGSASDFKLHIIEAYILELIYNEKIINKDKIVEKCEMNFKSGDNLIFYEKLLNRLLSSKKVLLNQKDYTLEESELKRIYSLKENFILKENEFLSEIEEILGLFNQKSFKEEYIEYLRTIYTDNFHSELFAFEKEIEEENISTIATAFLKFATDKLNKVEEATKLVLKLLNYCKSNKFIQKYSASIIFSKHTSLSDCQNYLDHKKKIFIDTQIAIHALCYFYNSEIEFENYYYNTTRSLIEFSKKNNVKLFLTDKYLSETQSHIKEALNLIPFTRLESFKSLGRSRNVLYNFYLRINEYENNLSFEEFMNKFKFKADDGYRTHLQYIETYLDELNIEKETISKNYDLEQSKKLIWNYLSASKKFKPIHATENDASMMEFLGDDDINIHQLTPVFITWDNAFFNIKKEYFLKNPKAQKWHLFRPGKFIDLFSLVQFSVESETLTNTIIAHISDEIIDSAHALIDSITTILNPNNEVGIEYTSKLADIKNNEIHKIQDKEIIPPDEIENETVIDDVLYKLIKYYNDKNKLDDLKLLFQEKKYVNKVISLISDSCKEFYRTKKMNDNIFTEFDNLICEIKTSS</sequence>
<reference evidence="2" key="1">
    <citation type="submission" date="2016-10" db="EMBL/GenBank/DDBJ databases">
        <authorList>
            <person name="Varghese N."/>
            <person name="Submissions S."/>
        </authorList>
    </citation>
    <scope>NUCLEOTIDE SEQUENCE [LARGE SCALE GENOMIC DNA]</scope>
    <source>
        <strain evidence="2">DSM 15718</strain>
    </source>
</reference>
<keyword evidence="2" id="KW-1185">Reference proteome</keyword>
<evidence type="ECO:0000313" key="1">
    <source>
        <dbReference type="EMBL" id="SDX42294.1"/>
    </source>
</evidence>
<dbReference type="AlphaFoldDB" id="A0A1H3BLS9"/>
<dbReference type="Proteomes" id="UP000198569">
    <property type="component" value="Unassembled WGS sequence"/>
</dbReference>
<dbReference type="RefSeq" id="WP_091433196.1">
    <property type="nucleotide sequence ID" value="NZ_FNMV01000010.1"/>
</dbReference>
<protein>
    <submittedName>
        <fullName evidence="1">Uncharacterized protein</fullName>
    </submittedName>
</protein>
<dbReference type="OrthoDB" id="1100929at2"/>
<organism evidence="1 2">
    <name type="scientific">Flavobacterium degerlachei</name>
    <dbReference type="NCBI Taxonomy" id="229203"/>
    <lineage>
        <taxon>Bacteria</taxon>
        <taxon>Pseudomonadati</taxon>
        <taxon>Bacteroidota</taxon>
        <taxon>Flavobacteriia</taxon>
        <taxon>Flavobacteriales</taxon>
        <taxon>Flavobacteriaceae</taxon>
        <taxon>Flavobacterium</taxon>
    </lineage>
</organism>